<evidence type="ECO:0000313" key="2">
    <source>
        <dbReference type="EMBL" id="ADE14154.1"/>
    </source>
</evidence>
<evidence type="ECO:0008006" key="4">
    <source>
        <dbReference type="Google" id="ProtNLM"/>
    </source>
</evidence>
<dbReference type="AlphaFoldDB" id="D5BYU1"/>
<evidence type="ECO:0000313" key="3">
    <source>
        <dbReference type="Proteomes" id="UP000001844"/>
    </source>
</evidence>
<evidence type="ECO:0000256" key="1">
    <source>
        <dbReference type="SAM" id="MobiDB-lite"/>
    </source>
</evidence>
<keyword evidence="3" id="KW-1185">Reference proteome</keyword>
<dbReference type="Proteomes" id="UP000001844">
    <property type="component" value="Chromosome"/>
</dbReference>
<sequence length="212" mass="23431">MMTEEKLTLTEFARRAGFRPSYASQLKRNGRLVMDGRKVLFRASLERIEETRDPSKITPKPASGIPTPEAQAIREGMAAKAAVERPPQTVQASFSGDDSDREGQDDLEDTSDAPVGYQAARAKREHFNAEMARLEYEKAIGQLVEIDLVREVILNATTTFRAKLEQMAENIAGRVQAAPDEAEGRAVVMEEVEHALGDLSRAFEKLARDGGQ</sequence>
<dbReference type="STRING" id="472759.Nhal_0981"/>
<protein>
    <recommendedName>
        <fullName evidence="4">Terminase small subunit</fullName>
    </recommendedName>
</protein>
<organism evidence="2 3">
    <name type="scientific">Nitrosococcus halophilus (strain Nc4)</name>
    <dbReference type="NCBI Taxonomy" id="472759"/>
    <lineage>
        <taxon>Bacteria</taxon>
        <taxon>Pseudomonadati</taxon>
        <taxon>Pseudomonadota</taxon>
        <taxon>Gammaproteobacteria</taxon>
        <taxon>Chromatiales</taxon>
        <taxon>Chromatiaceae</taxon>
        <taxon>Nitrosococcus</taxon>
    </lineage>
</organism>
<dbReference type="eggNOG" id="COG4220">
    <property type="taxonomic scope" value="Bacteria"/>
</dbReference>
<accession>D5BYU1</accession>
<reference evidence="3" key="1">
    <citation type="submission" date="2010-04" db="EMBL/GenBank/DDBJ databases">
        <title>Complete genome sequence of Nitrosococcus halophilus Nc4, a salt-adapted, aerobic obligate ammonia-oxidizing sulfur purple bacterium.</title>
        <authorList>
            <consortium name="US DOE Joint Genome Institute"/>
            <person name="Campbell M.A."/>
            <person name="Malfatti S.A."/>
            <person name="Chain P.S.G."/>
            <person name="Heidelberg J.F."/>
            <person name="Ward B.B."/>
            <person name="Klotz M.G."/>
        </authorList>
    </citation>
    <scope>NUCLEOTIDE SEQUENCE [LARGE SCALE GENOMIC DNA]</scope>
    <source>
        <strain evidence="3">Nc4</strain>
    </source>
</reference>
<dbReference type="KEGG" id="nhl:Nhal_0981"/>
<gene>
    <name evidence="2" type="ordered locus">Nhal_0981</name>
</gene>
<name>D5BYU1_NITHN</name>
<feature type="compositionally biased region" description="Acidic residues" evidence="1">
    <location>
        <begin position="97"/>
        <end position="111"/>
    </location>
</feature>
<feature type="region of interest" description="Disordered" evidence="1">
    <location>
        <begin position="51"/>
        <end position="114"/>
    </location>
</feature>
<dbReference type="EMBL" id="CP001798">
    <property type="protein sequence ID" value="ADE14154.1"/>
    <property type="molecule type" value="Genomic_DNA"/>
</dbReference>
<dbReference type="HOGENOM" id="CLU_119871_0_0_6"/>
<proteinExistence type="predicted"/>